<dbReference type="OrthoDB" id="269173at2759"/>
<keyword evidence="4 6" id="KW-1133">Transmembrane helix</keyword>
<evidence type="ECO:0000256" key="4">
    <source>
        <dbReference type="ARBA" id="ARBA00022989"/>
    </source>
</evidence>
<dbReference type="KEGG" id="cvn:111100352"/>
<evidence type="ECO:0000256" key="1">
    <source>
        <dbReference type="ARBA" id="ARBA00004141"/>
    </source>
</evidence>
<comment type="subcellular location">
    <subcellularLocation>
        <location evidence="1">Membrane</location>
        <topology evidence="1">Multi-pass membrane protein</topology>
    </subcellularLocation>
</comment>
<reference evidence="8" key="1">
    <citation type="submission" date="2025-08" db="UniProtKB">
        <authorList>
            <consortium name="RefSeq"/>
        </authorList>
    </citation>
    <scope>IDENTIFICATION</scope>
    <source>
        <tissue evidence="8">Whole sample</tissue>
    </source>
</reference>
<evidence type="ECO:0000313" key="8">
    <source>
        <dbReference type="RefSeq" id="XP_022287828.1"/>
    </source>
</evidence>
<dbReference type="GO" id="GO:0016020">
    <property type="term" value="C:membrane"/>
    <property type="evidence" value="ECO:0007669"/>
    <property type="project" value="UniProtKB-SubCell"/>
</dbReference>
<evidence type="ECO:0000256" key="2">
    <source>
        <dbReference type="ARBA" id="ARBA00006208"/>
    </source>
</evidence>
<evidence type="ECO:0000256" key="5">
    <source>
        <dbReference type="ARBA" id="ARBA00023136"/>
    </source>
</evidence>
<protein>
    <submittedName>
        <fullName evidence="8">Transmembrane protein 256 homolog</fullName>
    </submittedName>
</protein>
<dbReference type="InterPro" id="IPR006696">
    <property type="entry name" value="DUF423"/>
</dbReference>
<dbReference type="PANTHER" id="PTHR43461:SF1">
    <property type="entry name" value="TRANSMEMBRANE PROTEIN 256"/>
    <property type="match status" value="1"/>
</dbReference>
<dbReference type="Pfam" id="PF04241">
    <property type="entry name" value="DUF423"/>
    <property type="match status" value="1"/>
</dbReference>
<gene>
    <name evidence="8" type="primary">LOC111100352</name>
</gene>
<evidence type="ECO:0000313" key="7">
    <source>
        <dbReference type="Proteomes" id="UP000694844"/>
    </source>
</evidence>
<keyword evidence="5 6" id="KW-0472">Membrane</keyword>
<dbReference type="PANTHER" id="PTHR43461">
    <property type="entry name" value="TRANSMEMBRANE PROTEIN 256"/>
    <property type="match status" value="1"/>
</dbReference>
<proteinExistence type="inferred from homology"/>
<name>A0A8B8ABG5_CRAVI</name>
<dbReference type="GeneID" id="111100352"/>
<dbReference type="Proteomes" id="UP000694844">
    <property type="component" value="Chromosome 6"/>
</dbReference>
<accession>A0A8B8ABG5</accession>
<evidence type="ECO:0000256" key="6">
    <source>
        <dbReference type="SAM" id="Phobius"/>
    </source>
</evidence>
<organism evidence="7 8">
    <name type="scientific">Crassostrea virginica</name>
    <name type="common">Eastern oyster</name>
    <dbReference type="NCBI Taxonomy" id="6565"/>
    <lineage>
        <taxon>Eukaryota</taxon>
        <taxon>Metazoa</taxon>
        <taxon>Spiralia</taxon>
        <taxon>Lophotrochozoa</taxon>
        <taxon>Mollusca</taxon>
        <taxon>Bivalvia</taxon>
        <taxon>Autobranchia</taxon>
        <taxon>Pteriomorphia</taxon>
        <taxon>Ostreida</taxon>
        <taxon>Ostreoidea</taxon>
        <taxon>Ostreidae</taxon>
        <taxon>Crassostrea</taxon>
    </lineage>
</organism>
<feature type="transmembrane region" description="Helical" evidence="6">
    <location>
        <begin position="142"/>
        <end position="160"/>
    </location>
</feature>
<dbReference type="AlphaFoldDB" id="A0A8B8ABG5"/>
<feature type="transmembrane region" description="Helical" evidence="6">
    <location>
        <begin position="53"/>
        <end position="73"/>
    </location>
</feature>
<feature type="transmembrane region" description="Helical" evidence="6">
    <location>
        <begin position="114"/>
        <end position="135"/>
    </location>
</feature>
<keyword evidence="3 6" id="KW-0812">Transmembrane</keyword>
<comment type="similarity">
    <text evidence="2">Belongs to the TMEM256 family.</text>
</comment>
<sequence length="162" mass="17598">MAEILNLGLYYLDKAVTNLGYQRRDGENFTPTEVTENVKVKTTEIMALSGSRFFVRLGGLSGAVAVSMAAYGAHAFKVDDEKGAQLKKTFETGNKMHLVHSVALVCSPLCGRPYLTGALFTIGTILFSGSCYVHALTGNTKVRYITPYGGFALIFAWLSMLL</sequence>
<keyword evidence="7" id="KW-1185">Reference proteome</keyword>
<dbReference type="RefSeq" id="XP_022287828.1">
    <property type="nucleotide sequence ID" value="XM_022432120.1"/>
</dbReference>
<evidence type="ECO:0000256" key="3">
    <source>
        <dbReference type="ARBA" id="ARBA00022692"/>
    </source>
</evidence>